<feature type="coiled-coil region" evidence="1">
    <location>
        <begin position="37"/>
        <end position="87"/>
    </location>
</feature>
<gene>
    <name evidence="2" type="ORF">NDU88_006038</name>
</gene>
<keyword evidence="1" id="KW-0175">Coiled coil</keyword>
<sequence length="99" mass="12001">MLLPTYEDMAEDLVNEWYQNTEECSIKLMRTLAKHTKRMMELQVAKIEMNMKELEKVKDDGDVKDQLTKMEKTLQEYNEEIIEQKARKFTRDRLDYQYG</sequence>
<comment type="caution">
    <text evidence="2">The sequence shown here is derived from an EMBL/GenBank/DDBJ whole genome shotgun (WGS) entry which is preliminary data.</text>
</comment>
<accession>A0AAV7WDJ9</accession>
<dbReference type="AlphaFoldDB" id="A0AAV7WDJ9"/>
<evidence type="ECO:0000313" key="3">
    <source>
        <dbReference type="Proteomes" id="UP001066276"/>
    </source>
</evidence>
<dbReference type="Proteomes" id="UP001066276">
    <property type="component" value="Chromosome 1_2"/>
</dbReference>
<reference evidence="2" key="1">
    <citation type="journal article" date="2022" name="bioRxiv">
        <title>Sequencing and chromosome-scale assembly of the giantPleurodeles waltlgenome.</title>
        <authorList>
            <person name="Brown T."/>
            <person name="Elewa A."/>
            <person name="Iarovenko S."/>
            <person name="Subramanian E."/>
            <person name="Araus A.J."/>
            <person name="Petzold A."/>
            <person name="Susuki M."/>
            <person name="Suzuki K.-i.T."/>
            <person name="Hayashi T."/>
            <person name="Toyoda A."/>
            <person name="Oliveira C."/>
            <person name="Osipova E."/>
            <person name="Leigh N.D."/>
            <person name="Simon A."/>
            <person name="Yun M.H."/>
        </authorList>
    </citation>
    <scope>NUCLEOTIDE SEQUENCE</scope>
    <source>
        <strain evidence="2">20211129_DDA</strain>
        <tissue evidence="2">Liver</tissue>
    </source>
</reference>
<name>A0AAV7WDJ9_PLEWA</name>
<proteinExistence type="predicted"/>
<dbReference type="EMBL" id="JANPWB010000002">
    <property type="protein sequence ID" value="KAJ1210676.1"/>
    <property type="molecule type" value="Genomic_DNA"/>
</dbReference>
<protein>
    <submittedName>
        <fullName evidence="2">Uncharacterized protein</fullName>
    </submittedName>
</protein>
<keyword evidence="3" id="KW-1185">Reference proteome</keyword>
<evidence type="ECO:0000313" key="2">
    <source>
        <dbReference type="EMBL" id="KAJ1210676.1"/>
    </source>
</evidence>
<evidence type="ECO:0000256" key="1">
    <source>
        <dbReference type="SAM" id="Coils"/>
    </source>
</evidence>
<organism evidence="2 3">
    <name type="scientific">Pleurodeles waltl</name>
    <name type="common">Iberian ribbed newt</name>
    <dbReference type="NCBI Taxonomy" id="8319"/>
    <lineage>
        <taxon>Eukaryota</taxon>
        <taxon>Metazoa</taxon>
        <taxon>Chordata</taxon>
        <taxon>Craniata</taxon>
        <taxon>Vertebrata</taxon>
        <taxon>Euteleostomi</taxon>
        <taxon>Amphibia</taxon>
        <taxon>Batrachia</taxon>
        <taxon>Caudata</taxon>
        <taxon>Salamandroidea</taxon>
        <taxon>Salamandridae</taxon>
        <taxon>Pleurodelinae</taxon>
        <taxon>Pleurodeles</taxon>
    </lineage>
</organism>